<feature type="region of interest" description="Disordered" evidence="1">
    <location>
        <begin position="40"/>
        <end position="59"/>
    </location>
</feature>
<dbReference type="InterPro" id="IPR000795">
    <property type="entry name" value="T_Tr_GTP-bd_dom"/>
</dbReference>
<protein>
    <recommendedName>
        <fullName evidence="2">Tr-type G domain-containing protein</fullName>
    </recommendedName>
</protein>
<evidence type="ECO:0000313" key="4">
    <source>
        <dbReference type="Proteomes" id="UP001420932"/>
    </source>
</evidence>
<gene>
    <name evidence="3" type="ORF">Syun_016595</name>
</gene>
<evidence type="ECO:0000313" key="3">
    <source>
        <dbReference type="EMBL" id="KAK9127798.1"/>
    </source>
</evidence>
<dbReference type="GO" id="GO:0005739">
    <property type="term" value="C:mitochondrion"/>
    <property type="evidence" value="ECO:0007669"/>
    <property type="project" value="TreeGrafter"/>
</dbReference>
<reference evidence="3 4" key="1">
    <citation type="submission" date="2024-01" db="EMBL/GenBank/DDBJ databases">
        <title>Genome assemblies of Stephania.</title>
        <authorList>
            <person name="Yang L."/>
        </authorList>
    </citation>
    <scope>NUCLEOTIDE SEQUENCE [LARGE SCALE GENOMIC DNA]</scope>
    <source>
        <strain evidence="3">YNDBR</strain>
        <tissue evidence="3">Leaf</tissue>
    </source>
</reference>
<dbReference type="PANTHER" id="PTHR43721:SF5">
    <property type="entry name" value="ELONGATION FACTOR TU, CHLOROPLASTIC"/>
    <property type="match status" value="1"/>
</dbReference>
<accession>A0AAP0J5I1</accession>
<feature type="domain" description="Tr-type G" evidence="2">
    <location>
        <begin position="98"/>
        <end position="157"/>
    </location>
</feature>
<evidence type="ECO:0000256" key="1">
    <source>
        <dbReference type="SAM" id="MobiDB-lite"/>
    </source>
</evidence>
<organism evidence="3 4">
    <name type="scientific">Stephania yunnanensis</name>
    <dbReference type="NCBI Taxonomy" id="152371"/>
    <lineage>
        <taxon>Eukaryota</taxon>
        <taxon>Viridiplantae</taxon>
        <taxon>Streptophyta</taxon>
        <taxon>Embryophyta</taxon>
        <taxon>Tracheophyta</taxon>
        <taxon>Spermatophyta</taxon>
        <taxon>Magnoliopsida</taxon>
        <taxon>Ranunculales</taxon>
        <taxon>Menispermaceae</taxon>
        <taxon>Menispermoideae</taxon>
        <taxon>Cissampelideae</taxon>
        <taxon>Stephania</taxon>
    </lineage>
</organism>
<feature type="region of interest" description="Disordered" evidence="1">
    <location>
        <begin position="74"/>
        <end position="94"/>
    </location>
</feature>
<dbReference type="Gene3D" id="3.40.50.300">
    <property type="entry name" value="P-loop containing nucleotide triphosphate hydrolases"/>
    <property type="match status" value="1"/>
</dbReference>
<dbReference type="GO" id="GO:0003746">
    <property type="term" value="F:translation elongation factor activity"/>
    <property type="evidence" value="ECO:0007669"/>
    <property type="project" value="TreeGrafter"/>
</dbReference>
<dbReference type="Proteomes" id="UP001420932">
    <property type="component" value="Unassembled WGS sequence"/>
</dbReference>
<dbReference type="InterPro" id="IPR050055">
    <property type="entry name" value="EF-Tu_GTPase"/>
</dbReference>
<dbReference type="GO" id="GO:0003924">
    <property type="term" value="F:GTPase activity"/>
    <property type="evidence" value="ECO:0007669"/>
    <property type="project" value="InterPro"/>
</dbReference>
<name>A0AAP0J5I1_9MAGN</name>
<sequence>MTRVRSPPCSARVDLPPPLLPPLLCHSDEQLGRVWRTTRQDIPTRQEIPPLSSSSLYPKPLHRPPLVLLRRHSHNLPATPPSQRLHSPRREGQVQAQKPHINIDTISHVDHDKTALTAVLTMSLASMGNNAPKKYDEIDAALEENAHGITINVATFVSANEQRRR</sequence>
<keyword evidence="4" id="KW-1185">Reference proteome</keyword>
<comment type="caution">
    <text evidence="3">The sequence shown here is derived from an EMBL/GenBank/DDBJ whole genome shotgun (WGS) entry which is preliminary data.</text>
</comment>
<proteinExistence type="predicted"/>
<dbReference type="SUPFAM" id="SSF52540">
    <property type="entry name" value="P-loop containing nucleoside triphosphate hydrolases"/>
    <property type="match status" value="1"/>
</dbReference>
<dbReference type="Pfam" id="PF00009">
    <property type="entry name" value="GTP_EFTU"/>
    <property type="match status" value="1"/>
</dbReference>
<dbReference type="InterPro" id="IPR027417">
    <property type="entry name" value="P-loop_NTPase"/>
</dbReference>
<evidence type="ECO:0000259" key="2">
    <source>
        <dbReference type="Pfam" id="PF00009"/>
    </source>
</evidence>
<dbReference type="GO" id="GO:0070125">
    <property type="term" value="P:mitochondrial translational elongation"/>
    <property type="evidence" value="ECO:0007669"/>
    <property type="project" value="TreeGrafter"/>
</dbReference>
<dbReference type="AlphaFoldDB" id="A0AAP0J5I1"/>
<dbReference type="PANTHER" id="PTHR43721">
    <property type="entry name" value="ELONGATION FACTOR TU-RELATED"/>
    <property type="match status" value="1"/>
</dbReference>
<feature type="compositionally biased region" description="Low complexity" evidence="1">
    <location>
        <begin position="49"/>
        <end position="59"/>
    </location>
</feature>
<dbReference type="GO" id="GO:0005525">
    <property type="term" value="F:GTP binding"/>
    <property type="evidence" value="ECO:0007669"/>
    <property type="project" value="InterPro"/>
</dbReference>
<dbReference type="EMBL" id="JBBNAF010000007">
    <property type="protein sequence ID" value="KAK9127798.1"/>
    <property type="molecule type" value="Genomic_DNA"/>
</dbReference>